<proteinExistence type="predicted"/>
<comment type="caution">
    <text evidence="1">The sequence shown here is derived from an EMBL/GenBank/DDBJ whole genome shotgun (WGS) entry which is preliminary data.</text>
</comment>
<gene>
    <name evidence="1" type="ORF">T4E_11091</name>
</gene>
<dbReference type="EMBL" id="JYDU01000013">
    <property type="protein sequence ID" value="KRX99623.1"/>
    <property type="molecule type" value="Genomic_DNA"/>
</dbReference>
<accession>A0A0V0YHU4</accession>
<protein>
    <recommendedName>
        <fullName evidence="3">Retrovirus-related Pol polyprotein from transposon TNT 1-94</fullName>
    </recommendedName>
</protein>
<sequence length="110" mass="12321">MPCVPLWCSDSMVTKKPAHVPLHKKPLSCAYCILSWKKRPANLHWSPTIDRSVFVSNHIDIKHHFVKEEVQEGKLEIRQIPSGGNAGDMIAKALMPSRLVACVKLIRIAA</sequence>
<reference evidence="1 2" key="1">
    <citation type="submission" date="2015-01" db="EMBL/GenBank/DDBJ databases">
        <title>Evolution of Trichinella species and genotypes.</title>
        <authorList>
            <person name="Korhonen P.K."/>
            <person name="Edoardo P."/>
            <person name="Giuseppe L.R."/>
            <person name="Gasser R.B."/>
        </authorList>
    </citation>
    <scope>NUCLEOTIDE SEQUENCE [LARGE SCALE GENOMIC DNA]</scope>
    <source>
        <strain evidence="1">ISS141</strain>
    </source>
</reference>
<evidence type="ECO:0000313" key="2">
    <source>
        <dbReference type="Proteomes" id="UP000054815"/>
    </source>
</evidence>
<organism evidence="1 2">
    <name type="scientific">Trichinella pseudospiralis</name>
    <name type="common">Parasitic roundworm</name>
    <dbReference type="NCBI Taxonomy" id="6337"/>
    <lineage>
        <taxon>Eukaryota</taxon>
        <taxon>Metazoa</taxon>
        <taxon>Ecdysozoa</taxon>
        <taxon>Nematoda</taxon>
        <taxon>Enoplea</taxon>
        <taxon>Dorylaimia</taxon>
        <taxon>Trichinellida</taxon>
        <taxon>Trichinellidae</taxon>
        <taxon>Trichinella</taxon>
    </lineage>
</organism>
<evidence type="ECO:0008006" key="3">
    <source>
        <dbReference type="Google" id="ProtNLM"/>
    </source>
</evidence>
<name>A0A0V0YHU4_TRIPS</name>
<dbReference type="AlphaFoldDB" id="A0A0V0YHU4"/>
<dbReference type="Proteomes" id="UP000054815">
    <property type="component" value="Unassembled WGS sequence"/>
</dbReference>
<evidence type="ECO:0000313" key="1">
    <source>
        <dbReference type="EMBL" id="KRX99623.1"/>
    </source>
</evidence>